<dbReference type="InterPro" id="IPR036291">
    <property type="entry name" value="NAD(P)-bd_dom_sf"/>
</dbReference>
<comment type="similarity">
    <text evidence="1 3">Belongs to the short-chain dehydrogenases/reductases (SDR) family.</text>
</comment>
<dbReference type="PRINTS" id="PR00081">
    <property type="entry name" value="GDHRDH"/>
</dbReference>
<dbReference type="Pfam" id="PF00106">
    <property type="entry name" value="adh_short"/>
    <property type="match status" value="1"/>
</dbReference>
<dbReference type="InterPro" id="IPR002347">
    <property type="entry name" value="SDR_fam"/>
</dbReference>
<dbReference type="Gene3D" id="3.40.50.720">
    <property type="entry name" value="NAD(P)-binding Rossmann-like Domain"/>
    <property type="match status" value="1"/>
</dbReference>
<evidence type="ECO:0000313" key="5">
    <source>
        <dbReference type="Proteomes" id="UP001354989"/>
    </source>
</evidence>
<proteinExistence type="inferred from homology"/>
<dbReference type="SUPFAM" id="SSF51735">
    <property type="entry name" value="NAD(P)-binding Rossmann-fold domains"/>
    <property type="match status" value="1"/>
</dbReference>
<dbReference type="PANTHER" id="PTHR44196:SF2">
    <property type="entry name" value="SHORT-CHAIN DEHYDROGENASE-RELATED"/>
    <property type="match status" value="1"/>
</dbReference>
<dbReference type="PROSITE" id="PS00061">
    <property type="entry name" value="ADH_SHORT"/>
    <property type="match status" value="1"/>
</dbReference>
<keyword evidence="2" id="KW-0560">Oxidoreductase</keyword>
<evidence type="ECO:0000313" key="4">
    <source>
        <dbReference type="EMBL" id="BDC97870.1"/>
    </source>
</evidence>
<dbReference type="EMBL" id="AP025292">
    <property type="protein sequence ID" value="BDC97870.1"/>
    <property type="molecule type" value="Genomic_DNA"/>
</dbReference>
<dbReference type="Proteomes" id="UP001354989">
    <property type="component" value="Chromosome"/>
</dbReference>
<sequence>MSATPPYTLITGASSGLGKAFAELFAQQSKPLILIALQDSGLKMLAEKLRQTYNTVVIYFTTDLTDATSLRLLVEQELLHRPIDTLINNAGTGGSKAMEHVQWPYIENILRLNITALTFLTYSLLDQLKLQPHAWILNVSSMTCFHPTGFKTVYPASKAFVYTFSVGLREELKNSNVSVSVITPGPMMTNPEVTRRTKKQGWFARIACLSPEKTAQVGLKKMYARKAVITPGLGNKFFHLLSVLLPGAIRVPFLTNRVKVEISQFTNTK</sequence>
<gene>
    <name evidence="4" type="ORF">PEPS_01510</name>
</gene>
<dbReference type="PIRSF" id="PIRSF000126">
    <property type="entry name" value="11-beta-HSD1"/>
    <property type="match status" value="1"/>
</dbReference>
<dbReference type="RefSeq" id="WP_338397397.1">
    <property type="nucleotide sequence ID" value="NZ_AP025292.1"/>
</dbReference>
<keyword evidence="5" id="KW-1185">Reference proteome</keyword>
<dbReference type="InterPro" id="IPR020904">
    <property type="entry name" value="Sc_DH/Rdtase_CS"/>
</dbReference>
<evidence type="ECO:0000256" key="3">
    <source>
        <dbReference type="RuleBase" id="RU000363"/>
    </source>
</evidence>
<evidence type="ECO:0000256" key="1">
    <source>
        <dbReference type="ARBA" id="ARBA00006484"/>
    </source>
</evidence>
<name>A0ABM7VAC2_9BACT</name>
<reference evidence="4 5" key="1">
    <citation type="submission" date="2021-12" db="EMBL/GenBank/DDBJ databases">
        <title>Genome sequencing of bacteria with rrn-lacking chromosome and rrn-plasmid.</title>
        <authorList>
            <person name="Anda M."/>
            <person name="Iwasaki W."/>
        </authorList>
    </citation>
    <scope>NUCLEOTIDE SEQUENCE [LARGE SCALE GENOMIC DNA]</scope>
    <source>
        <strain evidence="4 5">NBRC 101262</strain>
    </source>
</reference>
<dbReference type="PRINTS" id="PR00080">
    <property type="entry name" value="SDRFAMILY"/>
</dbReference>
<accession>A0ABM7VAC2</accession>
<dbReference type="PANTHER" id="PTHR44196">
    <property type="entry name" value="DEHYDROGENASE/REDUCTASE SDR FAMILY MEMBER 7B"/>
    <property type="match status" value="1"/>
</dbReference>
<organism evidence="4 5">
    <name type="scientific">Persicobacter psychrovividus</name>
    <dbReference type="NCBI Taxonomy" id="387638"/>
    <lineage>
        <taxon>Bacteria</taxon>
        <taxon>Pseudomonadati</taxon>
        <taxon>Bacteroidota</taxon>
        <taxon>Cytophagia</taxon>
        <taxon>Cytophagales</taxon>
        <taxon>Persicobacteraceae</taxon>
        <taxon>Persicobacter</taxon>
    </lineage>
</organism>
<protein>
    <submittedName>
        <fullName evidence="4">Short-chain dehydrogenase</fullName>
    </submittedName>
</protein>
<evidence type="ECO:0000256" key="2">
    <source>
        <dbReference type="ARBA" id="ARBA00023002"/>
    </source>
</evidence>